<evidence type="ECO:0000313" key="2">
    <source>
        <dbReference type="EMBL" id="HIU43280.1"/>
    </source>
</evidence>
<dbReference type="PROSITE" id="PS51257">
    <property type="entry name" value="PROKAR_LIPOPROTEIN"/>
    <property type="match status" value="1"/>
</dbReference>
<protein>
    <recommendedName>
        <fullName evidence="4">Transmembrane protein</fullName>
    </recommendedName>
</protein>
<reference evidence="2" key="1">
    <citation type="submission" date="2020-10" db="EMBL/GenBank/DDBJ databases">
        <authorList>
            <person name="Gilroy R."/>
        </authorList>
    </citation>
    <scope>NUCLEOTIDE SEQUENCE</scope>
    <source>
        <strain evidence="2">CHK191-8634</strain>
    </source>
</reference>
<evidence type="ECO:0000313" key="3">
    <source>
        <dbReference type="Proteomes" id="UP000824073"/>
    </source>
</evidence>
<dbReference type="Proteomes" id="UP000824073">
    <property type="component" value="Unassembled WGS sequence"/>
</dbReference>
<dbReference type="EMBL" id="DVMR01000033">
    <property type="protein sequence ID" value="HIU43280.1"/>
    <property type="molecule type" value="Genomic_DNA"/>
</dbReference>
<gene>
    <name evidence="2" type="ORF">IAB67_03170</name>
</gene>
<proteinExistence type="predicted"/>
<keyword evidence="1" id="KW-0472">Membrane</keyword>
<comment type="caution">
    <text evidence="2">The sequence shown here is derived from an EMBL/GenBank/DDBJ whole genome shotgun (WGS) entry which is preliminary data.</text>
</comment>
<keyword evidence="1" id="KW-1133">Transmembrane helix</keyword>
<accession>A0A9D1ISX4</accession>
<feature type="transmembrane region" description="Helical" evidence="1">
    <location>
        <begin position="57"/>
        <end position="75"/>
    </location>
</feature>
<feature type="transmembrane region" description="Helical" evidence="1">
    <location>
        <begin position="31"/>
        <end position="50"/>
    </location>
</feature>
<sequence>MKDRAALLLAFSAFFLLLGLACVNQLWQKTLWVAMGFVLLVIGIVFVVLCRRGKWHWLAAGGLLLGYGLYLGLGFRSADLGSFFPDGCTVESVDIISAATSERILWTPGGGEPALSEQNGRLFIDGGSADGMAQRAEELVICNYWRPGAVESTKVSEISVYFTGGDVSGRLSLYQNGGAEYSISAPRADGSRQWNRGLIFGDLTDLLPDDVADLLP</sequence>
<evidence type="ECO:0000256" key="1">
    <source>
        <dbReference type="SAM" id="Phobius"/>
    </source>
</evidence>
<name>A0A9D1ISX4_9CLOT</name>
<keyword evidence="1" id="KW-0812">Transmembrane</keyword>
<reference evidence="2" key="2">
    <citation type="journal article" date="2021" name="PeerJ">
        <title>Extensive microbial diversity within the chicken gut microbiome revealed by metagenomics and culture.</title>
        <authorList>
            <person name="Gilroy R."/>
            <person name="Ravi A."/>
            <person name="Getino M."/>
            <person name="Pursley I."/>
            <person name="Horton D.L."/>
            <person name="Alikhan N.F."/>
            <person name="Baker D."/>
            <person name="Gharbi K."/>
            <person name="Hall N."/>
            <person name="Watson M."/>
            <person name="Adriaenssens E.M."/>
            <person name="Foster-Nyarko E."/>
            <person name="Jarju S."/>
            <person name="Secka A."/>
            <person name="Antonio M."/>
            <person name="Oren A."/>
            <person name="Chaudhuri R.R."/>
            <person name="La Ragione R."/>
            <person name="Hildebrand F."/>
            <person name="Pallen M.J."/>
        </authorList>
    </citation>
    <scope>NUCLEOTIDE SEQUENCE</scope>
    <source>
        <strain evidence="2">CHK191-8634</strain>
    </source>
</reference>
<organism evidence="2 3">
    <name type="scientific">Candidatus Ventrousia excrementavium</name>
    <dbReference type="NCBI Taxonomy" id="2840961"/>
    <lineage>
        <taxon>Bacteria</taxon>
        <taxon>Bacillati</taxon>
        <taxon>Bacillota</taxon>
        <taxon>Clostridia</taxon>
        <taxon>Eubacteriales</taxon>
        <taxon>Clostridiaceae</taxon>
        <taxon>Clostridiaceae incertae sedis</taxon>
        <taxon>Candidatus Ventrousia</taxon>
    </lineage>
</organism>
<evidence type="ECO:0008006" key="4">
    <source>
        <dbReference type="Google" id="ProtNLM"/>
    </source>
</evidence>
<dbReference type="AlphaFoldDB" id="A0A9D1ISX4"/>